<gene>
    <name evidence="7" type="ORF">CYJ32_06205</name>
</gene>
<comment type="caution">
    <text evidence="7">The sequence shown here is derived from an EMBL/GenBank/DDBJ whole genome shotgun (WGS) entry which is preliminary data.</text>
</comment>
<keyword evidence="4" id="KW-0732">Signal</keyword>
<evidence type="ECO:0000256" key="4">
    <source>
        <dbReference type="ARBA" id="ARBA00022729"/>
    </source>
</evidence>
<evidence type="ECO:0000256" key="3">
    <source>
        <dbReference type="ARBA" id="ARBA00022448"/>
    </source>
</evidence>
<evidence type="ECO:0000259" key="6">
    <source>
        <dbReference type="Pfam" id="PF00496"/>
    </source>
</evidence>
<dbReference type="GO" id="GO:0030313">
    <property type="term" value="C:cell envelope"/>
    <property type="evidence" value="ECO:0007669"/>
    <property type="project" value="UniProtKB-SubCell"/>
</dbReference>
<dbReference type="InterPro" id="IPR039424">
    <property type="entry name" value="SBP_5"/>
</dbReference>
<dbReference type="SUPFAM" id="SSF53850">
    <property type="entry name" value="Periplasmic binding protein-like II"/>
    <property type="match status" value="1"/>
</dbReference>
<evidence type="ECO:0000256" key="5">
    <source>
        <dbReference type="SAM" id="Phobius"/>
    </source>
</evidence>
<evidence type="ECO:0000313" key="8">
    <source>
        <dbReference type="Proteomes" id="UP000242263"/>
    </source>
</evidence>
<dbReference type="Pfam" id="PF00496">
    <property type="entry name" value="SBP_bac_5"/>
    <property type="match status" value="1"/>
</dbReference>
<evidence type="ECO:0000313" key="7">
    <source>
        <dbReference type="EMBL" id="PKZ15079.1"/>
    </source>
</evidence>
<feature type="transmembrane region" description="Helical" evidence="5">
    <location>
        <begin position="12"/>
        <end position="31"/>
    </location>
</feature>
<sequence>MSQKSSLRSGLIFFATLIVLALIVTGGWAIVNHKVELPAVLGGAEGNGQTLTVATAQPISSLDMTSNTSSALDQALLHNVYDTLVGRDEKNQPVPTGLAKNWSISPDGLTYTFKLYSGMNFSNGHTANADDVIASLKQTLEKQTVDSTRLQRVTSVNGNNLTVEITLSQADPNLLWALSTRAGIIYDSQAAYDAAKTAVGSGPYQVEAFEAGKSLTLTVNPHYGKKIKGFSTIKLVAYPDANAAVDALEAKKVDAILPLANSPATANVAAARQKLSELKDVTVATTASTHRWAIALNTSADSLFSDTHIRQAYRAMLNQSELISALGVSAVALSAPVPSLDPGYQDLTGTYHVDIAQARQYLSFYGYARNFTLSYPQSIGDAFAQTVASQLVAVGGTVTPQAVPDNQWQSQIVEGKQFDMAIIDLSSSHDLLNIASPDYITQYTSPDTNTALDNARKAANDNEYTAAMTALSNQIADASPIIWAYEEQPIVAERAGITGMPKALADSYVQLENIVKE</sequence>
<dbReference type="GO" id="GO:0015833">
    <property type="term" value="P:peptide transport"/>
    <property type="evidence" value="ECO:0007669"/>
    <property type="project" value="TreeGrafter"/>
</dbReference>
<dbReference type="Gene3D" id="3.40.190.10">
    <property type="entry name" value="Periplasmic binding protein-like II"/>
    <property type="match status" value="1"/>
</dbReference>
<reference evidence="7 8" key="1">
    <citation type="submission" date="2017-12" db="EMBL/GenBank/DDBJ databases">
        <title>Phylogenetic diversity of female urinary microbiome.</title>
        <authorList>
            <person name="Thomas-White K."/>
            <person name="Wolfe A.J."/>
        </authorList>
    </citation>
    <scope>NUCLEOTIDE SEQUENCE [LARGE SCALE GENOMIC DNA]</scope>
    <source>
        <strain evidence="7 8">UMB0064</strain>
    </source>
</reference>
<comment type="similarity">
    <text evidence="2">Belongs to the bacterial solute-binding protein 5 family.</text>
</comment>
<proteinExistence type="inferred from homology"/>
<dbReference type="GO" id="GO:0043190">
    <property type="term" value="C:ATP-binding cassette (ABC) transporter complex"/>
    <property type="evidence" value="ECO:0007669"/>
    <property type="project" value="InterPro"/>
</dbReference>
<evidence type="ECO:0000256" key="1">
    <source>
        <dbReference type="ARBA" id="ARBA00004196"/>
    </source>
</evidence>
<dbReference type="GO" id="GO:1904680">
    <property type="term" value="F:peptide transmembrane transporter activity"/>
    <property type="evidence" value="ECO:0007669"/>
    <property type="project" value="TreeGrafter"/>
</dbReference>
<organism evidence="7 8">
    <name type="scientific">Alloscardovia omnicolens</name>
    <dbReference type="NCBI Taxonomy" id="419015"/>
    <lineage>
        <taxon>Bacteria</taxon>
        <taxon>Bacillati</taxon>
        <taxon>Actinomycetota</taxon>
        <taxon>Actinomycetes</taxon>
        <taxon>Bifidobacteriales</taxon>
        <taxon>Bifidobacteriaceae</taxon>
        <taxon>Alloscardovia</taxon>
    </lineage>
</organism>
<dbReference type="Proteomes" id="UP000242263">
    <property type="component" value="Unassembled WGS sequence"/>
</dbReference>
<accession>A0A2I1M4P7</accession>
<dbReference type="GO" id="GO:0042597">
    <property type="term" value="C:periplasmic space"/>
    <property type="evidence" value="ECO:0007669"/>
    <property type="project" value="UniProtKB-ARBA"/>
</dbReference>
<keyword evidence="5" id="KW-1133">Transmembrane helix</keyword>
<feature type="domain" description="Solute-binding protein family 5" evidence="6">
    <location>
        <begin position="97"/>
        <end position="426"/>
    </location>
</feature>
<comment type="subcellular location">
    <subcellularLocation>
        <location evidence="1">Cell envelope</location>
    </subcellularLocation>
</comment>
<evidence type="ECO:0000256" key="2">
    <source>
        <dbReference type="ARBA" id="ARBA00005695"/>
    </source>
</evidence>
<protein>
    <recommendedName>
        <fullName evidence="6">Solute-binding protein family 5 domain-containing protein</fullName>
    </recommendedName>
</protein>
<dbReference type="AlphaFoldDB" id="A0A2I1M4P7"/>
<name>A0A2I1M4P7_9BIFI</name>
<dbReference type="PANTHER" id="PTHR30290">
    <property type="entry name" value="PERIPLASMIC BINDING COMPONENT OF ABC TRANSPORTER"/>
    <property type="match status" value="1"/>
</dbReference>
<dbReference type="InterPro" id="IPR030678">
    <property type="entry name" value="Peptide/Ni-bd"/>
</dbReference>
<dbReference type="EMBL" id="PKGU01000003">
    <property type="protein sequence ID" value="PKZ15079.1"/>
    <property type="molecule type" value="Genomic_DNA"/>
</dbReference>
<dbReference type="RefSeq" id="WP_101541483.1">
    <property type="nucleotide sequence ID" value="NZ_PKGU01000003.1"/>
</dbReference>
<keyword evidence="3" id="KW-0813">Transport</keyword>
<keyword evidence="5" id="KW-0472">Membrane</keyword>
<dbReference type="PIRSF" id="PIRSF002741">
    <property type="entry name" value="MppA"/>
    <property type="match status" value="1"/>
</dbReference>
<dbReference type="PANTHER" id="PTHR30290:SF10">
    <property type="entry name" value="PERIPLASMIC OLIGOPEPTIDE-BINDING PROTEIN-RELATED"/>
    <property type="match status" value="1"/>
</dbReference>
<dbReference type="InterPro" id="IPR000914">
    <property type="entry name" value="SBP_5_dom"/>
</dbReference>
<keyword evidence="5" id="KW-0812">Transmembrane</keyword>
<dbReference type="Gene3D" id="3.10.105.10">
    <property type="entry name" value="Dipeptide-binding Protein, Domain 3"/>
    <property type="match status" value="1"/>
</dbReference>